<gene>
    <name evidence="2" type="ORF">FGO68_gene15846</name>
</gene>
<evidence type="ECO:0000313" key="2">
    <source>
        <dbReference type="EMBL" id="TNV71507.1"/>
    </source>
</evidence>
<feature type="chain" id="PRO_5035244528" evidence="1">
    <location>
        <begin position="19"/>
        <end position="2465"/>
    </location>
</feature>
<feature type="signal peptide" evidence="1">
    <location>
        <begin position="1"/>
        <end position="18"/>
    </location>
</feature>
<proteinExistence type="predicted"/>
<accession>A0A8J8SUN5</accession>
<dbReference type="EMBL" id="RRYP01029767">
    <property type="protein sequence ID" value="TNV71507.1"/>
    <property type="molecule type" value="Genomic_DNA"/>
</dbReference>
<organism evidence="2 3">
    <name type="scientific">Halteria grandinella</name>
    <dbReference type="NCBI Taxonomy" id="5974"/>
    <lineage>
        <taxon>Eukaryota</taxon>
        <taxon>Sar</taxon>
        <taxon>Alveolata</taxon>
        <taxon>Ciliophora</taxon>
        <taxon>Intramacronucleata</taxon>
        <taxon>Spirotrichea</taxon>
        <taxon>Stichotrichia</taxon>
        <taxon>Sporadotrichida</taxon>
        <taxon>Halteriidae</taxon>
        <taxon>Halteria</taxon>
    </lineage>
</organism>
<protein>
    <submittedName>
        <fullName evidence="2">Uncharacterized protein</fullName>
    </submittedName>
</protein>
<reference evidence="2" key="1">
    <citation type="submission" date="2019-06" db="EMBL/GenBank/DDBJ databases">
        <authorList>
            <person name="Zheng W."/>
        </authorList>
    </citation>
    <scope>NUCLEOTIDE SEQUENCE</scope>
    <source>
        <strain evidence="2">QDHG01</strain>
    </source>
</reference>
<keyword evidence="1" id="KW-0732">Signal</keyword>
<dbReference type="OrthoDB" id="300321at2759"/>
<dbReference type="Pfam" id="PF01508">
    <property type="entry name" value="Paramecium_SA"/>
    <property type="match status" value="12"/>
</dbReference>
<dbReference type="SMART" id="SM00639">
    <property type="entry name" value="PSA"/>
    <property type="match status" value="25"/>
</dbReference>
<sequence length="2465" mass="253730">MNTKFIVLMTLLIMATYGSTVNKSDQCSACTQFKSQSDCQTLGTCTWTAGTGTTAGSCATTPKAADPTAYCPGVENPGTNCAKTYGCAYLDSKCTHFAGCSAYVKGTTSDCQAISTNCISDGTVCTDALACDKYSTSQCASTPDLNGRKCTVDSTSNACRNYTCAEADNTLTLNSACEAFSAGCVTTGQGCIASLPTCSNLTGTEATCPLMKGSDGYCKFGSGTNCAQKTCTDAPNSTATNPDCVSFLAGCVTTGKGCIATLGACNSYTVANPVTDCTGYVGTDGVCEGDAGGSACRARKCENGTGTTNDLCGQYKKGCVTNGKACVTAKAACSTYSGTITTCAGLIGSDGNCKGTSTTVGPCTPKLCDVDSVTNASSYTSDDKCSAIQLTCKSTGAGCVATLASCSTYTATLADGSDCLTRIGSEGRCKAPASGTKCTAKLCTDAPATTTTNPQCNTFQFNCVTNGAGCISQSSCLNTVKQVTCLGTLENSAYCNWNPICVASTQCSSFPTQAICAANKTSSSVQCIWDKTLNQCRNALCKDYTATTDGACNTLLLGCVTNGTICADPNTCSQFAGLAATCEAFTAFCTGGTPVAATTPCVSRTCDNASTSFNSDSQCSQYLNSCLTNGAGCIDATKDCSYYKGTSTTCENFTGYVSSTAPRVKCWSNSSSDAFCIQRSCSLATSMTSDTDCGNFLSGCLYNGNGKCVDATAVCSTYGYISDATLCQSFKGNGATKCWQDKNNANKCKDRECGDYAGTNPSNSDCDNHLTGCISTGTGCVPSTTPCSQFTTQTVDFCNALVANSKQCTKITTCKSKVCSEKNSSVTANTDCTSFHSKCRLGNIGAKACTDAQPSCTKYTFGTKVPGTDDAAIQNYCNSVSTNTKSNCAWDTTSLYCIARTSCGQWVDGVTTATCADYLGTKTCVQNSDDDICYAIGKCTAYSIPSSVINATGQTAWCGAISDNASTPVTCVYDAAQSTSTCSYTAVPTTCEGITSSNSAAACNTTLSGVWCQYYSTKCYTTQSSCSSYIPPTGSEANFCAGLKQDNNGAVTKCKFANGATTCSASVCSDVSSPTKQDDCDAVVSGCTFQTNACYTTGACNSYTPTGNDNAAKRIVCQNKVNTAGAYCSYIDGGTTCSDPITDCTQFSGSSTDQCGLYRLGTGQACMFVANAQKCSAPAATDVCTAVTAIATASCDLYTTVGACVVGSGNCGAAAACTTKNYTNQATDATVKATACQAYTGAAGFCSWVSNSSNCDDAPANCSSWASLTASADNTAYCQARIDNQGNKCAYDMGSTACRIGLACEFAQSPGSQVDCDILSTGCTYFSGLCYVQKSDCNLYTATSSGQLAHCGKLKTSSGGNCTFMTTALSCVNKSLCSSYTALGATAQDKKTACNAISTTDANGCTYWGTGTTCMAIKECSAFSVSPAADLISSCAAQVDKNGKTCFGTTSATACAQFDSCESITGAQNSGGCDKYITGCTFYQNKCFTPSNTCAYIAPGANSISYCGGLTNSSTNQKCTASSDTATTCQDRTCSDAATLTMTTNSACNTYKTGCKSDGTKCIDGTLQCSQFSASDCKLAVDSDNSSLCIEYASTCIDKACSINDTSTTDTDCINFRSGCLTNGKGCVESTVPCSSYQGTADTCQNFTGNNIKCWSKSATIDYCRDRQCSDNTTATKDDECDQFLSGCVTNGAGCLPKNSACGAFKGTQDICKTFNGSKGFCWNTSLTAASNCVDRVCTQYTGTTDTDCATFIAVAANAKPACVTNGKNCVPSSTTCSEFKGTYLTCPNFTASDGPCKASNYSTTEAVCQPRVCTEASNSLATDTDCKQYHPTCVTTGRGCIAQTSFNCGQIQNQTACSAKTGQCIWANQCRAAPPSCSSLTSSGQSICTNTLLSDGQTKCAWSSSGTGTCRNFLCTDYDATLTTHKACHDKDPSCTTSGAGCVGYSTCSTYSTPSICAAAQTTETEIQCTWDTTKSACRARVCSDSTATTDTDCNTFLAGCKTSGTGCVGPKFYCAAFSTQALCQKDGYGNPCLWANNACYNYADCTDGTGSSLTDCQKFNPLCVPSSTTCIAQTSCDKYTEQASCTVGINSAVCGWLPSGKCQVFGACADATGGSSDSACKFYGSTCITDGTNCVTKGQCSSYLTQTACESTNWGTDGQCKWAVSGTTGSCRLAVCTDKTATTDSDCLAYIVSTGKCTTDGTTCVARAACNTYTTQTACTIGSDGIPCIYAYPVGQTTGTQSCRVKECSDITGTTNDQCIGQIAGKSCVSNGKTCVKQDTCANYKNKLSCNGGGSDGACAFTPAATATDVLAGTCQLFTSCDKANNDSAACNTKQSACQWTSTVSGTTTTTSCAAKNCVQAASGTTCNYIPSFDGTKYTICNLVNNVCTTSDPSTLAQGICYSKSAYTYTWNESTSKCVPCNGSSSINNTVNNTNSTNNSNTTTTNGYILGVTIPLAILGLFA</sequence>
<keyword evidence="3" id="KW-1185">Reference proteome</keyword>
<dbReference type="Proteomes" id="UP000785679">
    <property type="component" value="Unassembled WGS sequence"/>
</dbReference>
<dbReference type="InterPro" id="IPR002895">
    <property type="entry name" value="Paramecium_SA"/>
</dbReference>
<evidence type="ECO:0000256" key="1">
    <source>
        <dbReference type="SAM" id="SignalP"/>
    </source>
</evidence>
<name>A0A8J8SUN5_HALGN</name>
<comment type="caution">
    <text evidence="2">The sequence shown here is derived from an EMBL/GenBank/DDBJ whole genome shotgun (WGS) entry which is preliminary data.</text>
</comment>
<evidence type="ECO:0000313" key="3">
    <source>
        <dbReference type="Proteomes" id="UP000785679"/>
    </source>
</evidence>